<protein>
    <submittedName>
        <fullName evidence="1">Uncharacterized protein</fullName>
    </submittedName>
</protein>
<reference evidence="1 2" key="1">
    <citation type="submission" date="2019-05" db="EMBL/GenBank/DDBJ databases">
        <title>Another draft genome of Portunus trituberculatus and its Hox gene families provides insights of decapod evolution.</title>
        <authorList>
            <person name="Jeong J.-H."/>
            <person name="Song I."/>
            <person name="Kim S."/>
            <person name="Choi T."/>
            <person name="Kim D."/>
            <person name="Ryu S."/>
            <person name="Kim W."/>
        </authorList>
    </citation>
    <scope>NUCLEOTIDE SEQUENCE [LARGE SCALE GENOMIC DNA]</scope>
    <source>
        <tissue evidence="1">Muscle</tissue>
    </source>
</reference>
<dbReference type="Proteomes" id="UP000324222">
    <property type="component" value="Unassembled WGS sequence"/>
</dbReference>
<sequence>MVYCLSHGGDRTEVVSVRAWFPREHHLVLLPCGTDLARRIWEGAGCVDVGDGFSVSGRWLGLTQGGLGAIVVGVGRAKDDLALPVLRILQLMLFSGADRGGGLHDFGEDEGEVHPFLEAMRAHRELGKRHRLWGGTDIAVLWCTFCGGLVTVKEMEYSK</sequence>
<organism evidence="1 2">
    <name type="scientific">Portunus trituberculatus</name>
    <name type="common">Swimming crab</name>
    <name type="synonym">Neptunus trituberculatus</name>
    <dbReference type="NCBI Taxonomy" id="210409"/>
    <lineage>
        <taxon>Eukaryota</taxon>
        <taxon>Metazoa</taxon>
        <taxon>Ecdysozoa</taxon>
        <taxon>Arthropoda</taxon>
        <taxon>Crustacea</taxon>
        <taxon>Multicrustacea</taxon>
        <taxon>Malacostraca</taxon>
        <taxon>Eumalacostraca</taxon>
        <taxon>Eucarida</taxon>
        <taxon>Decapoda</taxon>
        <taxon>Pleocyemata</taxon>
        <taxon>Brachyura</taxon>
        <taxon>Eubrachyura</taxon>
        <taxon>Portunoidea</taxon>
        <taxon>Portunidae</taxon>
        <taxon>Portuninae</taxon>
        <taxon>Portunus</taxon>
    </lineage>
</organism>
<gene>
    <name evidence="1" type="ORF">E2C01_019118</name>
</gene>
<dbReference type="AlphaFoldDB" id="A0A5B7DWF3"/>
<name>A0A5B7DWF3_PORTR</name>
<accession>A0A5B7DWF3</accession>
<evidence type="ECO:0000313" key="2">
    <source>
        <dbReference type="Proteomes" id="UP000324222"/>
    </source>
</evidence>
<keyword evidence="2" id="KW-1185">Reference proteome</keyword>
<evidence type="ECO:0000313" key="1">
    <source>
        <dbReference type="EMBL" id="MPC25991.1"/>
    </source>
</evidence>
<comment type="caution">
    <text evidence="1">The sequence shown here is derived from an EMBL/GenBank/DDBJ whole genome shotgun (WGS) entry which is preliminary data.</text>
</comment>
<dbReference type="EMBL" id="VSRR010001539">
    <property type="protein sequence ID" value="MPC25991.1"/>
    <property type="molecule type" value="Genomic_DNA"/>
</dbReference>
<proteinExistence type="predicted"/>